<feature type="compositionally biased region" description="Basic residues" evidence="8">
    <location>
        <begin position="230"/>
        <end position="252"/>
    </location>
</feature>
<evidence type="ECO:0000259" key="9">
    <source>
        <dbReference type="PROSITE" id="PS50073"/>
    </source>
</evidence>
<keyword evidence="5" id="KW-0805">Transcription regulation</keyword>
<protein>
    <submittedName>
        <fullName evidence="10">ACE1 transcription factor</fullName>
    </submittedName>
</protein>
<dbReference type="Pfam" id="PF00649">
    <property type="entry name" value="Copper-fist"/>
    <property type="match status" value="1"/>
</dbReference>
<name>A8N238_COPC7</name>
<dbReference type="GO" id="GO:0006878">
    <property type="term" value="P:intracellular copper ion homeostasis"/>
    <property type="evidence" value="ECO:0007669"/>
    <property type="project" value="TreeGrafter"/>
</dbReference>
<dbReference type="GO" id="GO:0000981">
    <property type="term" value="F:DNA-binding transcription factor activity, RNA polymerase II-specific"/>
    <property type="evidence" value="ECO:0007669"/>
    <property type="project" value="TreeGrafter"/>
</dbReference>
<keyword evidence="6" id="KW-0804">Transcription</keyword>
<dbReference type="FunFam" id="3.90.430.10:FF:000001">
    <property type="entry name" value="Copper fist DNA-binding protein"/>
    <property type="match status" value="1"/>
</dbReference>
<keyword evidence="7" id="KW-0539">Nucleus</keyword>
<evidence type="ECO:0000256" key="1">
    <source>
        <dbReference type="ARBA" id="ARBA00004123"/>
    </source>
</evidence>
<dbReference type="OrthoDB" id="5600085at2759"/>
<dbReference type="EMBL" id="AACS02000001">
    <property type="protein sequence ID" value="EAU92944.2"/>
    <property type="molecule type" value="Genomic_DNA"/>
</dbReference>
<keyword evidence="3" id="KW-0862">Zinc</keyword>
<evidence type="ECO:0000256" key="3">
    <source>
        <dbReference type="ARBA" id="ARBA00022833"/>
    </source>
</evidence>
<dbReference type="eggNOG" id="ENOG502S7CA">
    <property type="taxonomic scope" value="Eukaryota"/>
</dbReference>
<dbReference type="InterPro" id="IPR001083">
    <property type="entry name" value="Cu_fist_DNA-bd_dom"/>
</dbReference>
<dbReference type="Gene3D" id="3.90.430.10">
    <property type="entry name" value="Copper fist DNA-binding domain"/>
    <property type="match status" value="1"/>
</dbReference>
<dbReference type="OMA" id="QKFACES"/>
<dbReference type="VEuPathDB" id="FungiDB:CC1G_03731"/>
<dbReference type="Proteomes" id="UP000001861">
    <property type="component" value="Unassembled WGS sequence"/>
</dbReference>
<evidence type="ECO:0000256" key="4">
    <source>
        <dbReference type="ARBA" id="ARBA00023008"/>
    </source>
</evidence>
<dbReference type="GeneID" id="6005363"/>
<dbReference type="GO" id="GO:0045944">
    <property type="term" value="P:positive regulation of transcription by RNA polymerase II"/>
    <property type="evidence" value="ECO:0007669"/>
    <property type="project" value="TreeGrafter"/>
</dbReference>
<keyword evidence="11" id="KW-1185">Reference proteome</keyword>
<evidence type="ECO:0000256" key="6">
    <source>
        <dbReference type="ARBA" id="ARBA00023163"/>
    </source>
</evidence>
<proteinExistence type="predicted"/>
<dbReference type="InterPro" id="IPR051763">
    <property type="entry name" value="Copper_Homeo_Regul"/>
</dbReference>
<dbReference type="STRING" id="240176.A8N238"/>
<dbReference type="PANTHER" id="PTHR28088:SF5">
    <property type="entry name" value="TRANSCRIPTIONAL ACTIVATOR HAA1-RELATED"/>
    <property type="match status" value="1"/>
</dbReference>
<dbReference type="InParanoid" id="A8N238"/>
<keyword evidence="2" id="KW-0479">Metal-binding</keyword>
<comment type="caution">
    <text evidence="10">The sequence shown here is derived from an EMBL/GenBank/DDBJ whole genome shotgun (WGS) entry which is preliminary data.</text>
</comment>
<dbReference type="GO" id="GO:0005634">
    <property type="term" value="C:nucleus"/>
    <property type="evidence" value="ECO:0007669"/>
    <property type="project" value="UniProtKB-SubCell"/>
</dbReference>
<gene>
    <name evidence="10" type="ORF">CC1G_03731</name>
</gene>
<dbReference type="PRINTS" id="PR00617">
    <property type="entry name" value="COPPERFIST"/>
</dbReference>
<dbReference type="PROSITE" id="PS50073">
    <property type="entry name" value="COPPER_FIST_2"/>
    <property type="match status" value="1"/>
</dbReference>
<dbReference type="HOGENOM" id="CLU_025811_1_0_1"/>
<reference evidence="10 11" key="1">
    <citation type="journal article" date="2010" name="Proc. Natl. Acad. Sci. U.S.A.">
        <title>Insights into evolution of multicellular fungi from the assembled chromosomes of the mushroom Coprinopsis cinerea (Coprinus cinereus).</title>
        <authorList>
            <person name="Stajich J.E."/>
            <person name="Wilke S.K."/>
            <person name="Ahren D."/>
            <person name="Au C.H."/>
            <person name="Birren B.W."/>
            <person name="Borodovsky M."/>
            <person name="Burns C."/>
            <person name="Canback B."/>
            <person name="Casselton L.A."/>
            <person name="Cheng C.K."/>
            <person name="Deng J."/>
            <person name="Dietrich F.S."/>
            <person name="Fargo D.C."/>
            <person name="Farman M.L."/>
            <person name="Gathman A.C."/>
            <person name="Goldberg J."/>
            <person name="Guigo R."/>
            <person name="Hoegger P.J."/>
            <person name="Hooker J.B."/>
            <person name="Huggins A."/>
            <person name="James T.Y."/>
            <person name="Kamada T."/>
            <person name="Kilaru S."/>
            <person name="Kodira C."/>
            <person name="Kues U."/>
            <person name="Kupfer D."/>
            <person name="Kwan H.S."/>
            <person name="Lomsadze A."/>
            <person name="Li W."/>
            <person name="Lilly W.W."/>
            <person name="Ma L.J."/>
            <person name="Mackey A.J."/>
            <person name="Manning G."/>
            <person name="Martin F."/>
            <person name="Muraguchi H."/>
            <person name="Natvig D.O."/>
            <person name="Palmerini H."/>
            <person name="Ramesh M.A."/>
            <person name="Rehmeyer C.J."/>
            <person name="Roe B.A."/>
            <person name="Shenoy N."/>
            <person name="Stanke M."/>
            <person name="Ter-Hovhannisyan V."/>
            <person name="Tunlid A."/>
            <person name="Velagapudi R."/>
            <person name="Vision T.J."/>
            <person name="Zeng Q."/>
            <person name="Zolan M.E."/>
            <person name="Pukkila P.J."/>
        </authorList>
    </citation>
    <scope>NUCLEOTIDE SEQUENCE [LARGE SCALE GENOMIC DNA]</scope>
    <source>
        <strain evidence="11">Okayama-7 / 130 / ATCC MYA-4618 / FGSC 9003</strain>
    </source>
</reference>
<organism evidence="10 11">
    <name type="scientific">Coprinopsis cinerea (strain Okayama-7 / 130 / ATCC MYA-4618 / FGSC 9003)</name>
    <name type="common">Inky cap fungus</name>
    <name type="synonym">Hormographiella aspergillata</name>
    <dbReference type="NCBI Taxonomy" id="240176"/>
    <lineage>
        <taxon>Eukaryota</taxon>
        <taxon>Fungi</taxon>
        <taxon>Dikarya</taxon>
        <taxon>Basidiomycota</taxon>
        <taxon>Agaricomycotina</taxon>
        <taxon>Agaricomycetes</taxon>
        <taxon>Agaricomycetidae</taxon>
        <taxon>Agaricales</taxon>
        <taxon>Agaricineae</taxon>
        <taxon>Psathyrellaceae</taxon>
        <taxon>Coprinopsis</taxon>
    </lineage>
</organism>
<dbReference type="GO" id="GO:0006879">
    <property type="term" value="P:intracellular iron ion homeostasis"/>
    <property type="evidence" value="ECO:0007669"/>
    <property type="project" value="TreeGrafter"/>
</dbReference>
<evidence type="ECO:0000256" key="5">
    <source>
        <dbReference type="ARBA" id="ARBA00023015"/>
    </source>
</evidence>
<sequence>MWPAKSYRGTTATAKVSNPVLHKTNPSPASFSNAVPASPMSNGVYVNDKKFACESCIKGHRSSSCHHTDRPLFEIKKKGRPVSQCTKCRELRKSKKVHSKCTCDNNSQKARKEQLVPLSTSSKTRRYIPIVPALPNGLKDALQSSKSPAIPADERQRVDSLLNPCTCQDVWNCKCQAAGPSSLAQQQPIAMKSPNPLEALAHVASLRRNEERSTSLSGTSRAGPSAPPTRKAKIPRPRPHSPQHHTSRKRAKPSSPGTSPVPLPDMGTPSMRIIAPGPVLPTTFPDFGVLPAASFATPCVDSGCTCGMQCACPGCIQHRGASHASADHKDCGEGCGTCIDRSTTELRLNASRGTWETTAPSFSIGLSSSSSSSASLSASFLDQFFARAAALPPPPTNRRVALDPTDTSTTVESSNLPKLDCCGGACLCPRGSCSCRASCGGACLDDHLQQLAQPIPPVVATPSHTPKSCCAGKRATAALSIA</sequence>
<feature type="region of interest" description="Disordered" evidence="8">
    <location>
        <begin position="206"/>
        <end position="269"/>
    </location>
</feature>
<dbReference type="KEGG" id="cci:CC1G_03731"/>
<evidence type="ECO:0000256" key="7">
    <source>
        <dbReference type="ARBA" id="ARBA00023242"/>
    </source>
</evidence>
<feature type="domain" description="Copper-fist" evidence="9">
    <location>
        <begin position="43"/>
        <end position="82"/>
    </location>
</feature>
<dbReference type="InterPro" id="IPR036395">
    <property type="entry name" value="Cu_fist_DNA-bd_dom_sf"/>
</dbReference>
<dbReference type="SUPFAM" id="SSF57879">
    <property type="entry name" value="Zinc domain conserved in yeast copper-regulated transcription factors"/>
    <property type="match status" value="1"/>
</dbReference>
<dbReference type="SMART" id="SM01090">
    <property type="entry name" value="Copper-fist"/>
    <property type="match status" value="1"/>
</dbReference>
<dbReference type="AlphaFoldDB" id="A8N238"/>
<evidence type="ECO:0000256" key="2">
    <source>
        <dbReference type="ARBA" id="ARBA00022723"/>
    </source>
</evidence>
<dbReference type="GO" id="GO:0000978">
    <property type="term" value="F:RNA polymerase II cis-regulatory region sequence-specific DNA binding"/>
    <property type="evidence" value="ECO:0007669"/>
    <property type="project" value="TreeGrafter"/>
</dbReference>
<dbReference type="PANTHER" id="PTHR28088">
    <property type="entry name" value="TRANSCRIPTIONAL ACTIVATOR HAA1-RELATED"/>
    <property type="match status" value="1"/>
</dbReference>
<evidence type="ECO:0000313" key="11">
    <source>
        <dbReference type="Proteomes" id="UP000001861"/>
    </source>
</evidence>
<comment type="subcellular location">
    <subcellularLocation>
        <location evidence="1">Nucleus</location>
    </subcellularLocation>
</comment>
<dbReference type="RefSeq" id="XP_001828937.2">
    <property type="nucleotide sequence ID" value="XM_001828885.2"/>
</dbReference>
<keyword evidence="4" id="KW-0186">Copper</keyword>
<evidence type="ECO:0000313" key="10">
    <source>
        <dbReference type="EMBL" id="EAU92944.2"/>
    </source>
</evidence>
<accession>A8N238</accession>
<evidence type="ECO:0000256" key="8">
    <source>
        <dbReference type="SAM" id="MobiDB-lite"/>
    </source>
</evidence>
<dbReference type="SMART" id="SM00412">
    <property type="entry name" value="Cu_FIST"/>
    <property type="match status" value="1"/>
</dbReference>
<dbReference type="GO" id="GO:0005507">
    <property type="term" value="F:copper ion binding"/>
    <property type="evidence" value="ECO:0007669"/>
    <property type="project" value="InterPro"/>
</dbReference>